<dbReference type="NCBIfam" id="TIGR00216">
    <property type="entry name" value="ispH_lytB"/>
    <property type="match status" value="1"/>
</dbReference>
<evidence type="ECO:0000256" key="3">
    <source>
        <dbReference type="ARBA" id="ARBA00022723"/>
    </source>
</evidence>
<dbReference type="GO" id="GO:0046872">
    <property type="term" value="F:metal ion binding"/>
    <property type="evidence" value="ECO:0007669"/>
    <property type="project" value="UniProtKB-KW"/>
</dbReference>
<evidence type="ECO:0000313" key="6">
    <source>
        <dbReference type="EMBL" id="CAA9291083.1"/>
    </source>
</evidence>
<reference evidence="6" key="1">
    <citation type="submission" date="2020-02" db="EMBL/GenBank/DDBJ databases">
        <authorList>
            <person name="Meier V. D."/>
        </authorList>
    </citation>
    <scope>NUCLEOTIDE SEQUENCE</scope>
    <source>
        <strain evidence="6">AVDCRST_MAG77</strain>
    </source>
</reference>
<dbReference type="PANTHER" id="PTHR30426:SF0">
    <property type="entry name" value="4-HYDROXY-3-METHYLBUT-2-ENYL DIPHOSPHATE REDUCTASE"/>
    <property type="match status" value="1"/>
</dbReference>
<dbReference type="GO" id="GO:0051745">
    <property type="term" value="F:4-hydroxy-3-methylbut-2-enyl diphosphate reductase activity"/>
    <property type="evidence" value="ECO:0007669"/>
    <property type="project" value="UniProtKB-EC"/>
</dbReference>
<dbReference type="GO" id="GO:0050992">
    <property type="term" value="P:dimethylallyl diphosphate biosynthetic process"/>
    <property type="evidence" value="ECO:0007669"/>
    <property type="project" value="InterPro"/>
</dbReference>
<keyword evidence="5" id="KW-0411">Iron-sulfur</keyword>
<evidence type="ECO:0000256" key="2">
    <source>
        <dbReference type="ARBA" id="ARBA00022485"/>
    </source>
</evidence>
<dbReference type="AlphaFoldDB" id="A0A6J4JYK9"/>
<keyword evidence="2" id="KW-0004">4Fe-4S</keyword>
<evidence type="ECO:0000256" key="5">
    <source>
        <dbReference type="ARBA" id="ARBA00023014"/>
    </source>
</evidence>
<sequence>MEVVDAAERGLCWGVRRSLETVDRALHAAPGTLPVLGSLAHHPRLVEGLARRGAPVVQDHSEITGDRVVVTAHGLPPATLATLARRGLTVIDATCPIVRRAQQAVSSHAAHGRFVVIYGEPGHVEVQGLLGWAGPAAVATTSPIEAAAAVPVGADIGLVSQTTRESAAYHSFACELIDAFGPGRVTVLETVCGVTERQKLSARALAADVGVVVVVGGLASANTRHLGEVCTAEGAVVHRVETAEDLRPEWFRGVTRVGVTAGASTPDDVLDGVRAWLETH</sequence>
<dbReference type="Pfam" id="PF02401">
    <property type="entry name" value="LYTB"/>
    <property type="match status" value="1"/>
</dbReference>
<dbReference type="CDD" id="cd13944">
    <property type="entry name" value="lytB_ispH"/>
    <property type="match status" value="1"/>
</dbReference>
<dbReference type="PANTHER" id="PTHR30426">
    <property type="entry name" value="4-HYDROXY-3-METHYLBUT-2-ENYL DIPHOSPHATE REDUCTASE"/>
    <property type="match status" value="1"/>
</dbReference>
<evidence type="ECO:0000256" key="1">
    <source>
        <dbReference type="ARBA" id="ARBA00001966"/>
    </source>
</evidence>
<organism evidence="6">
    <name type="scientific">uncultured Chloroflexota bacterium</name>
    <dbReference type="NCBI Taxonomy" id="166587"/>
    <lineage>
        <taxon>Bacteria</taxon>
        <taxon>Bacillati</taxon>
        <taxon>Chloroflexota</taxon>
        <taxon>environmental samples</taxon>
    </lineage>
</organism>
<dbReference type="InterPro" id="IPR003451">
    <property type="entry name" value="LytB/IspH"/>
</dbReference>
<dbReference type="Gene3D" id="3.40.1010.20">
    <property type="entry name" value="4-hydroxy-3-methylbut-2-enyl diphosphate reductase, catalytic domain"/>
    <property type="match status" value="2"/>
</dbReference>
<protein>
    <submittedName>
        <fullName evidence="6">4-hydroxy-3-methylbut-2-enyl diphosphate reductase</fullName>
        <ecNumber evidence="6">1.17.7.4</ecNumber>
    </submittedName>
</protein>
<evidence type="ECO:0000256" key="4">
    <source>
        <dbReference type="ARBA" id="ARBA00023004"/>
    </source>
</evidence>
<comment type="cofactor">
    <cofactor evidence="1">
        <name>[4Fe-4S] cluster</name>
        <dbReference type="ChEBI" id="CHEBI:49883"/>
    </cofactor>
</comment>
<dbReference type="EC" id="1.17.7.4" evidence="6"/>
<accession>A0A6J4JYK9</accession>
<keyword evidence="4" id="KW-0408">Iron</keyword>
<dbReference type="EMBL" id="CADCTC010000251">
    <property type="protein sequence ID" value="CAA9291083.1"/>
    <property type="molecule type" value="Genomic_DNA"/>
</dbReference>
<dbReference type="GO" id="GO:0051539">
    <property type="term" value="F:4 iron, 4 sulfur cluster binding"/>
    <property type="evidence" value="ECO:0007669"/>
    <property type="project" value="UniProtKB-KW"/>
</dbReference>
<dbReference type="Gene3D" id="3.40.50.11270">
    <property type="match status" value="1"/>
</dbReference>
<gene>
    <name evidence="6" type="ORF">AVDCRST_MAG77-4733</name>
</gene>
<name>A0A6J4JYK9_9CHLR</name>
<keyword evidence="6" id="KW-0560">Oxidoreductase</keyword>
<proteinExistence type="predicted"/>
<dbReference type="GO" id="GO:0019288">
    <property type="term" value="P:isopentenyl diphosphate biosynthetic process, methylerythritol 4-phosphate pathway"/>
    <property type="evidence" value="ECO:0007669"/>
    <property type="project" value="InterPro"/>
</dbReference>
<keyword evidence="3" id="KW-0479">Metal-binding</keyword>